<feature type="transmembrane region" description="Helical" evidence="1">
    <location>
        <begin position="236"/>
        <end position="255"/>
    </location>
</feature>
<dbReference type="AlphaFoldDB" id="A0A6P4E2K4"/>
<proteinExistence type="predicted"/>
<feature type="transmembrane region" description="Helical" evidence="1">
    <location>
        <begin position="92"/>
        <end position="111"/>
    </location>
</feature>
<keyword evidence="1" id="KW-1133">Transmembrane helix</keyword>
<keyword evidence="1" id="KW-0812">Transmembrane</keyword>
<feature type="transmembrane region" description="Helical" evidence="1">
    <location>
        <begin position="173"/>
        <end position="191"/>
    </location>
</feature>
<sequence>MFDANISIWPFYHTETVEERRKFVINVYLEFLGFLVLGFVHWILMLTLLQDWISDLVREHTSALLLAFVVGMFLLLLFALSKPLRKMTCINWMVALIIVECVVVSLSVLIITSGMLYMLAGFLIVAVVVVFTTLISALMPYDLTGTGIYLYMLAYGAYMLSLYSLVLYTVLDVFWGFYLFAGLIACVVLIVRIFRFPFSATVWCITTTHHLQFLMYHVQCITGGRRASTALYDDKLAALLLFHEFLGLFLLTLYWRPIMERLQLKQ</sequence>
<evidence type="ECO:0000256" key="1">
    <source>
        <dbReference type="SAM" id="Phobius"/>
    </source>
</evidence>
<feature type="transmembrane region" description="Helical" evidence="1">
    <location>
        <begin position="117"/>
        <end position="141"/>
    </location>
</feature>
<organism evidence="2">
    <name type="scientific">Drosophila rhopaloa</name>
    <name type="common">Fruit fly</name>
    <dbReference type="NCBI Taxonomy" id="1041015"/>
    <lineage>
        <taxon>Eukaryota</taxon>
        <taxon>Metazoa</taxon>
        <taxon>Ecdysozoa</taxon>
        <taxon>Arthropoda</taxon>
        <taxon>Hexapoda</taxon>
        <taxon>Insecta</taxon>
        <taxon>Pterygota</taxon>
        <taxon>Neoptera</taxon>
        <taxon>Endopterygota</taxon>
        <taxon>Diptera</taxon>
        <taxon>Brachycera</taxon>
        <taxon>Muscomorpha</taxon>
        <taxon>Ephydroidea</taxon>
        <taxon>Drosophilidae</taxon>
        <taxon>Drosophila</taxon>
        <taxon>Sophophora</taxon>
    </lineage>
</organism>
<dbReference type="GeneID" id="108039652"/>
<feature type="transmembrane region" description="Helical" evidence="1">
    <location>
        <begin position="27"/>
        <end position="49"/>
    </location>
</feature>
<accession>A0A6P4E2K4</accession>
<feature type="transmembrane region" description="Helical" evidence="1">
    <location>
        <begin position="148"/>
        <end position="167"/>
    </location>
</feature>
<dbReference type="RefSeq" id="XP_016972210.2">
    <property type="nucleotide sequence ID" value="XM_017116721.2"/>
</dbReference>
<name>A0A6P4E2K4_DRORH</name>
<evidence type="ECO:0000313" key="2">
    <source>
        <dbReference type="RefSeq" id="XP_016972210.1"/>
    </source>
</evidence>
<dbReference type="OrthoDB" id="7852153at2759"/>
<dbReference type="RefSeq" id="XP_016972210.1">
    <property type="nucleotide sequence ID" value="XM_017116721.1"/>
</dbReference>
<protein>
    <submittedName>
        <fullName evidence="2">Uncharacterized protein LOC108039652</fullName>
    </submittedName>
</protein>
<reference evidence="2" key="1">
    <citation type="submission" date="2025-08" db="UniProtKB">
        <authorList>
            <consortium name="RefSeq"/>
        </authorList>
    </citation>
    <scope>IDENTIFICATION</scope>
</reference>
<keyword evidence="1" id="KW-0472">Membrane</keyword>
<gene>
    <name evidence="2" type="primary">LOC108039652</name>
</gene>
<feature type="transmembrane region" description="Helical" evidence="1">
    <location>
        <begin position="61"/>
        <end position="80"/>
    </location>
</feature>